<reference evidence="1" key="1">
    <citation type="journal article" date="2014" name="Front. Microbiol.">
        <title>High frequency of phylogenetically diverse reductive dehalogenase-homologous genes in deep subseafloor sedimentary metagenomes.</title>
        <authorList>
            <person name="Kawai M."/>
            <person name="Futagami T."/>
            <person name="Toyoda A."/>
            <person name="Takaki Y."/>
            <person name="Nishi S."/>
            <person name="Hori S."/>
            <person name="Arai W."/>
            <person name="Tsubouchi T."/>
            <person name="Morono Y."/>
            <person name="Uchiyama I."/>
            <person name="Ito T."/>
            <person name="Fujiyama A."/>
            <person name="Inagaki F."/>
            <person name="Takami H."/>
        </authorList>
    </citation>
    <scope>NUCLEOTIDE SEQUENCE</scope>
    <source>
        <strain evidence="1">Expedition CK06-06</strain>
    </source>
</reference>
<evidence type="ECO:0000313" key="1">
    <source>
        <dbReference type="EMBL" id="GAH12843.1"/>
    </source>
</evidence>
<dbReference type="Gene3D" id="3.30.70.1430">
    <property type="entry name" value="Multidrug efflux transporter AcrB pore domain"/>
    <property type="match status" value="1"/>
</dbReference>
<proteinExistence type="predicted"/>
<dbReference type="SUPFAM" id="SSF82693">
    <property type="entry name" value="Multidrug efflux transporter AcrB pore domain, PN1, PN2, PC1 and PC2 subdomains"/>
    <property type="match status" value="2"/>
</dbReference>
<organism evidence="1">
    <name type="scientific">marine sediment metagenome</name>
    <dbReference type="NCBI Taxonomy" id="412755"/>
    <lineage>
        <taxon>unclassified sequences</taxon>
        <taxon>metagenomes</taxon>
        <taxon>ecological metagenomes</taxon>
    </lineage>
</organism>
<sequence length="170" mass="18958">MKFNWGEEIDETINDVREKVDLAKMRLPDEVENPVIVKFDLAMMPIMVIVITAEDSYPDLQDIVDDWIIDPLKRVKGVAAATPRGGLLRQIRIDIDRDKLAALNLSVKQVDSALAAQNVSTPGGSIKTGYKDYLLRTPEEFSSPQEVAEVVIARRNGIAIKLKDVADVRD</sequence>
<accession>X1EW38</accession>
<name>X1EW38_9ZZZZ</name>
<dbReference type="PANTHER" id="PTHR32063">
    <property type="match status" value="1"/>
</dbReference>
<feature type="non-terminal residue" evidence="1">
    <location>
        <position position="170"/>
    </location>
</feature>
<evidence type="ECO:0008006" key="2">
    <source>
        <dbReference type="Google" id="ProtNLM"/>
    </source>
</evidence>
<dbReference type="InterPro" id="IPR001036">
    <property type="entry name" value="Acrflvin-R"/>
</dbReference>
<dbReference type="GO" id="GO:0042910">
    <property type="term" value="F:xenobiotic transmembrane transporter activity"/>
    <property type="evidence" value="ECO:0007669"/>
    <property type="project" value="TreeGrafter"/>
</dbReference>
<dbReference type="PANTHER" id="PTHR32063:SF0">
    <property type="entry name" value="SWARMING MOTILITY PROTEIN SWRC"/>
    <property type="match status" value="1"/>
</dbReference>
<dbReference type="AlphaFoldDB" id="X1EW38"/>
<comment type="caution">
    <text evidence="1">The sequence shown here is derived from an EMBL/GenBank/DDBJ whole genome shotgun (WGS) entry which is preliminary data.</text>
</comment>
<dbReference type="GO" id="GO:0005886">
    <property type="term" value="C:plasma membrane"/>
    <property type="evidence" value="ECO:0007669"/>
    <property type="project" value="TreeGrafter"/>
</dbReference>
<dbReference type="Gene3D" id="3.30.2090.10">
    <property type="entry name" value="Multidrug efflux transporter AcrB TolC docking domain, DN and DC subdomains"/>
    <property type="match status" value="1"/>
</dbReference>
<dbReference type="EMBL" id="BART01029977">
    <property type="protein sequence ID" value="GAH12843.1"/>
    <property type="molecule type" value="Genomic_DNA"/>
</dbReference>
<gene>
    <name evidence="1" type="ORF">S01H4_52464</name>
</gene>
<dbReference type="Gene3D" id="3.30.70.1320">
    <property type="entry name" value="Multidrug efflux transporter AcrB pore domain like"/>
    <property type="match status" value="1"/>
</dbReference>
<dbReference type="SUPFAM" id="SSF82714">
    <property type="entry name" value="Multidrug efflux transporter AcrB TolC docking domain, DN and DC subdomains"/>
    <property type="match status" value="1"/>
</dbReference>
<dbReference type="InterPro" id="IPR027463">
    <property type="entry name" value="AcrB_DN_DC_subdom"/>
</dbReference>
<protein>
    <recommendedName>
        <fullName evidence="2">Acriflavin resistance protein</fullName>
    </recommendedName>
</protein>
<dbReference type="Pfam" id="PF00873">
    <property type="entry name" value="ACR_tran"/>
    <property type="match status" value="1"/>
</dbReference>